<evidence type="ECO:0000313" key="1">
    <source>
        <dbReference type="EMBL" id="GAA4316591.1"/>
    </source>
</evidence>
<sequence>MGLFLGYLLMMRMTGLSAFSASLCTPLAMLILVLAAFLSAQATDFFAQDQVLMADCRLALQQRYGVAARVCASPVQLGTLGHHPPLRKAMGKAHLAGAGTG</sequence>
<evidence type="ECO:0000313" key="2">
    <source>
        <dbReference type="Proteomes" id="UP001501844"/>
    </source>
</evidence>
<reference evidence="2" key="1">
    <citation type="journal article" date="2019" name="Int. J. Syst. Evol. Microbiol.">
        <title>The Global Catalogue of Microorganisms (GCM) 10K type strain sequencing project: providing services to taxonomists for standard genome sequencing and annotation.</title>
        <authorList>
            <consortium name="The Broad Institute Genomics Platform"/>
            <consortium name="The Broad Institute Genome Sequencing Center for Infectious Disease"/>
            <person name="Wu L."/>
            <person name="Ma J."/>
        </authorList>
    </citation>
    <scope>NUCLEOTIDE SEQUENCE [LARGE SCALE GENOMIC DNA]</scope>
    <source>
        <strain evidence="2">JCM 17917</strain>
    </source>
</reference>
<dbReference type="EMBL" id="BAABGX010000005">
    <property type="protein sequence ID" value="GAA4316591.1"/>
    <property type="molecule type" value="Genomic_DNA"/>
</dbReference>
<keyword evidence="2" id="KW-1185">Reference proteome</keyword>
<name>A0ABP8G3C5_9BACT</name>
<dbReference type="Proteomes" id="UP001501844">
    <property type="component" value="Unassembled WGS sequence"/>
</dbReference>
<accession>A0ABP8G3C5</accession>
<proteinExistence type="predicted"/>
<protein>
    <submittedName>
        <fullName evidence="1">Uncharacterized protein</fullName>
    </submittedName>
</protein>
<gene>
    <name evidence="1" type="ORF">GCM10023183_37800</name>
</gene>
<comment type="caution">
    <text evidence="1">The sequence shown here is derived from an EMBL/GenBank/DDBJ whole genome shotgun (WGS) entry which is preliminary data.</text>
</comment>
<organism evidence="1 2">
    <name type="scientific">Nibribacter koreensis</name>
    <dbReference type="NCBI Taxonomy" id="1084519"/>
    <lineage>
        <taxon>Bacteria</taxon>
        <taxon>Pseudomonadati</taxon>
        <taxon>Bacteroidota</taxon>
        <taxon>Cytophagia</taxon>
        <taxon>Cytophagales</taxon>
        <taxon>Hymenobacteraceae</taxon>
        <taxon>Nibribacter</taxon>
    </lineage>
</organism>